<accession>A0AAD2FW04</accession>
<protein>
    <submittedName>
        <fullName evidence="1">Uncharacterized protein</fullName>
    </submittedName>
</protein>
<keyword evidence="2" id="KW-1185">Reference proteome</keyword>
<gene>
    <name evidence="1" type="ORF">CYCCA115_LOCUS14715</name>
</gene>
<evidence type="ECO:0000313" key="2">
    <source>
        <dbReference type="Proteomes" id="UP001295423"/>
    </source>
</evidence>
<sequence>MRSYKKKSVSFSDTNEFCTTICRGDYTVREFVSTWYSAQEMRNIKDDCRRTVAMLHGASSVGPHVCGRGLEGKTMIGHQQRKQNKMFAHMAVVDEILRQRQLCISDPQALANQYMFFTRHCAAAAREMANVDRLEAVKVEAISPFSQSNAYLSPFKRPLSKPISIPKIKHLGPFCPAA</sequence>
<dbReference type="Proteomes" id="UP001295423">
    <property type="component" value="Unassembled WGS sequence"/>
</dbReference>
<organism evidence="1 2">
    <name type="scientific">Cylindrotheca closterium</name>
    <dbReference type="NCBI Taxonomy" id="2856"/>
    <lineage>
        <taxon>Eukaryota</taxon>
        <taxon>Sar</taxon>
        <taxon>Stramenopiles</taxon>
        <taxon>Ochrophyta</taxon>
        <taxon>Bacillariophyta</taxon>
        <taxon>Bacillariophyceae</taxon>
        <taxon>Bacillariophycidae</taxon>
        <taxon>Bacillariales</taxon>
        <taxon>Bacillariaceae</taxon>
        <taxon>Cylindrotheca</taxon>
    </lineage>
</organism>
<dbReference type="AlphaFoldDB" id="A0AAD2FW04"/>
<proteinExistence type="predicted"/>
<evidence type="ECO:0000313" key="1">
    <source>
        <dbReference type="EMBL" id="CAJ1954120.1"/>
    </source>
</evidence>
<dbReference type="EMBL" id="CAKOGP040001858">
    <property type="protein sequence ID" value="CAJ1954120.1"/>
    <property type="molecule type" value="Genomic_DNA"/>
</dbReference>
<comment type="caution">
    <text evidence="1">The sequence shown here is derived from an EMBL/GenBank/DDBJ whole genome shotgun (WGS) entry which is preliminary data.</text>
</comment>
<name>A0AAD2FW04_9STRA</name>
<reference evidence="1" key="1">
    <citation type="submission" date="2023-08" db="EMBL/GenBank/DDBJ databases">
        <authorList>
            <person name="Audoor S."/>
            <person name="Bilcke G."/>
        </authorList>
    </citation>
    <scope>NUCLEOTIDE SEQUENCE</scope>
</reference>